<dbReference type="NCBIfam" id="TIGR03083">
    <property type="entry name" value="maleylpyruvate isomerase family mycothiol-dependent enzyme"/>
    <property type="match status" value="1"/>
</dbReference>
<gene>
    <name evidence="2" type="ORF">G9H71_12945</name>
</gene>
<comment type="caution">
    <text evidence="2">The sequence shown here is derived from an EMBL/GenBank/DDBJ whole genome shotgun (WGS) entry which is preliminary data.</text>
</comment>
<accession>A0ABX0GZQ2</accession>
<dbReference type="EMBL" id="JAANNP010000009">
    <property type="protein sequence ID" value="NHC14688.1"/>
    <property type="molecule type" value="Genomic_DNA"/>
</dbReference>
<proteinExistence type="predicted"/>
<organism evidence="2 3">
    <name type="scientific">Motilibacter deserti</name>
    <dbReference type="NCBI Taxonomy" id="2714956"/>
    <lineage>
        <taxon>Bacteria</taxon>
        <taxon>Bacillati</taxon>
        <taxon>Actinomycetota</taxon>
        <taxon>Actinomycetes</taxon>
        <taxon>Motilibacterales</taxon>
        <taxon>Motilibacteraceae</taxon>
        <taxon>Motilibacter</taxon>
    </lineage>
</organism>
<keyword evidence="3" id="KW-1185">Reference proteome</keyword>
<dbReference type="RefSeq" id="WP_166282459.1">
    <property type="nucleotide sequence ID" value="NZ_JAANNP010000009.1"/>
</dbReference>
<reference evidence="2 3" key="1">
    <citation type="submission" date="2020-03" db="EMBL/GenBank/DDBJ databases">
        <title>Two novel Motilibacter sp.</title>
        <authorList>
            <person name="Liu S."/>
        </authorList>
    </citation>
    <scope>NUCLEOTIDE SEQUENCE [LARGE SCALE GENOMIC DNA]</scope>
    <source>
        <strain evidence="2 3">E257</strain>
    </source>
</reference>
<protein>
    <submittedName>
        <fullName evidence="2">TIGR03086 family protein</fullName>
    </submittedName>
</protein>
<evidence type="ECO:0000313" key="3">
    <source>
        <dbReference type="Proteomes" id="UP000800981"/>
    </source>
</evidence>
<dbReference type="NCBIfam" id="TIGR03086">
    <property type="entry name" value="TIGR03086 family metal-binding protein"/>
    <property type="match status" value="1"/>
</dbReference>
<evidence type="ECO:0000313" key="2">
    <source>
        <dbReference type="EMBL" id="NHC14688.1"/>
    </source>
</evidence>
<dbReference type="Gene3D" id="1.20.120.450">
    <property type="entry name" value="dinb family like domain"/>
    <property type="match status" value="1"/>
</dbReference>
<dbReference type="InterPro" id="IPR024344">
    <property type="entry name" value="MDMPI_metal-binding"/>
</dbReference>
<evidence type="ECO:0000259" key="1">
    <source>
        <dbReference type="Pfam" id="PF11716"/>
    </source>
</evidence>
<feature type="domain" description="Mycothiol-dependent maleylpyruvate isomerase metal-binding" evidence="1">
    <location>
        <begin position="9"/>
        <end position="121"/>
    </location>
</feature>
<sequence>MPADVDQLEAVLDKTARLIAEVRPEQGSLPTPCPDYDVATLVGHTVEWVGHFADALAGGPATPQPGQLAEDQFRASAERAVAALRAGAMEREVTLGEMTLPGSAVAGMMLMEYVGHGWDLATATGQPIPYAPDEAESALATGRGMLTPELRGDAFAPEVPIADDAPAVDRFVAFLGRTA</sequence>
<dbReference type="Proteomes" id="UP000800981">
    <property type="component" value="Unassembled WGS sequence"/>
</dbReference>
<dbReference type="InterPro" id="IPR017517">
    <property type="entry name" value="Maleyloyr_isom"/>
</dbReference>
<name>A0ABX0GZQ2_9ACTN</name>
<dbReference type="Pfam" id="PF11716">
    <property type="entry name" value="MDMPI_N"/>
    <property type="match status" value="1"/>
</dbReference>
<dbReference type="InterPro" id="IPR034660">
    <property type="entry name" value="DinB/YfiT-like"/>
</dbReference>
<dbReference type="InterPro" id="IPR017520">
    <property type="entry name" value="CHP03086"/>
</dbReference>
<dbReference type="SUPFAM" id="SSF109854">
    <property type="entry name" value="DinB/YfiT-like putative metalloenzymes"/>
    <property type="match status" value="1"/>
</dbReference>